<gene>
    <name evidence="2" type="ORF">Dfulv_25720</name>
</gene>
<dbReference type="InterPro" id="IPR029063">
    <property type="entry name" value="SAM-dependent_MTases_sf"/>
</dbReference>
<dbReference type="GO" id="GO:0032259">
    <property type="term" value="P:methylation"/>
    <property type="evidence" value="ECO:0007669"/>
    <property type="project" value="UniProtKB-KW"/>
</dbReference>
<name>A0ABY5VMI2_9ACTN</name>
<keyword evidence="2" id="KW-0808">Transferase</keyword>
<reference evidence="2" key="2">
    <citation type="submission" date="2022-09" db="EMBL/GenBank/DDBJ databases">
        <title>Biosynthetic gene clusters of Dactylosporangioum fulvum.</title>
        <authorList>
            <person name="Caradec T."/>
        </authorList>
    </citation>
    <scope>NUCLEOTIDE SEQUENCE</scope>
    <source>
        <strain evidence="2">NRRL B-16292</strain>
    </source>
</reference>
<accession>A0ABY5VMI2</accession>
<keyword evidence="2" id="KW-0489">Methyltransferase</keyword>
<dbReference type="RefSeq" id="WP_259855823.1">
    <property type="nucleotide sequence ID" value="NZ_BAAAST010000178.1"/>
</dbReference>
<reference evidence="2" key="1">
    <citation type="submission" date="2021-04" db="EMBL/GenBank/DDBJ databases">
        <authorList>
            <person name="Hartkoorn R.C."/>
            <person name="Beaudoing E."/>
            <person name="Hot D."/>
        </authorList>
    </citation>
    <scope>NUCLEOTIDE SEQUENCE</scope>
    <source>
        <strain evidence="2">NRRL B-16292</strain>
    </source>
</reference>
<dbReference type="Gene3D" id="3.40.50.150">
    <property type="entry name" value="Vaccinia Virus protein VP39"/>
    <property type="match status" value="1"/>
</dbReference>
<evidence type="ECO:0000313" key="3">
    <source>
        <dbReference type="Proteomes" id="UP001059617"/>
    </source>
</evidence>
<protein>
    <submittedName>
        <fullName evidence="2">Methyltransferase domain-containing protein</fullName>
    </submittedName>
</protein>
<sequence length="198" mass="21534">MSIFWEFLRRPRMTGAVAASSPALARVLTDGLRLEGARTVVELGPGAGAVTGTILRRMPAGARLIAVERNGHLAERLARRYRGRPVEVIHASADRLADLVPAPVDAVVSGLPWTVMPPPVRRRILDAVGAVLAEDGGFTTFAYVHAAWTPPGRRFADDLAVRFRSVERTRVVWANLPPAFVHRAIGVRVTSRIRPIGD</sequence>
<dbReference type="SUPFAM" id="SSF53335">
    <property type="entry name" value="S-adenosyl-L-methionine-dependent methyltransferases"/>
    <property type="match status" value="1"/>
</dbReference>
<proteinExistence type="predicted"/>
<dbReference type="GO" id="GO:0008168">
    <property type="term" value="F:methyltransferase activity"/>
    <property type="evidence" value="ECO:0007669"/>
    <property type="project" value="UniProtKB-KW"/>
</dbReference>
<dbReference type="Proteomes" id="UP001059617">
    <property type="component" value="Chromosome"/>
</dbReference>
<keyword evidence="3" id="KW-1185">Reference proteome</keyword>
<dbReference type="Pfam" id="PF13649">
    <property type="entry name" value="Methyltransf_25"/>
    <property type="match status" value="1"/>
</dbReference>
<evidence type="ECO:0000259" key="1">
    <source>
        <dbReference type="Pfam" id="PF13649"/>
    </source>
</evidence>
<evidence type="ECO:0000313" key="2">
    <source>
        <dbReference type="EMBL" id="UWP78580.1"/>
    </source>
</evidence>
<dbReference type="CDD" id="cd02440">
    <property type="entry name" value="AdoMet_MTases"/>
    <property type="match status" value="1"/>
</dbReference>
<dbReference type="EMBL" id="CP073720">
    <property type="protein sequence ID" value="UWP78580.1"/>
    <property type="molecule type" value="Genomic_DNA"/>
</dbReference>
<dbReference type="InterPro" id="IPR041698">
    <property type="entry name" value="Methyltransf_25"/>
</dbReference>
<organism evidence="2 3">
    <name type="scientific">Dactylosporangium fulvum</name>
    <dbReference type="NCBI Taxonomy" id="53359"/>
    <lineage>
        <taxon>Bacteria</taxon>
        <taxon>Bacillati</taxon>
        <taxon>Actinomycetota</taxon>
        <taxon>Actinomycetes</taxon>
        <taxon>Micromonosporales</taxon>
        <taxon>Micromonosporaceae</taxon>
        <taxon>Dactylosporangium</taxon>
    </lineage>
</organism>
<feature type="domain" description="Methyltransferase" evidence="1">
    <location>
        <begin position="40"/>
        <end position="136"/>
    </location>
</feature>